<evidence type="ECO:0000256" key="3">
    <source>
        <dbReference type="SAM" id="Phobius"/>
    </source>
</evidence>
<feature type="transmembrane region" description="Helical" evidence="3">
    <location>
        <begin position="1244"/>
        <end position="1268"/>
    </location>
</feature>
<gene>
    <name evidence="6" type="ORF">PWO00_12850</name>
</gene>
<dbReference type="Pfam" id="PF01551">
    <property type="entry name" value="Peptidase_M23"/>
    <property type="match status" value="1"/>
</dbReference>
<feature type="transmembrane region" description="Helical" evidence="3">
    <location>
        <begin position="915"/>
        <end position="932"/>
    </location>
</feature>
<dbReference type="InterPro" id="IPR016024">
    <property type="entry name" value="ARM-type_fold"/>
</dbReference>
<feature type="transmembrane region" description="Helical" evidence="3">
    <location>
        <begin position="1150"/>
        <end position="1173"/>
    </location>
</feature>
<name>A0ABD7X2P6_PRIAR</name>
<feature type="transmembrane region" description="Helical" evidence="3">
    <location>
        <begin position="758"/>
        <end position="777"/>
    </location>
</feature>
<feature type="coiled-coil region" evidence="1">
    <location>
        <begin position="495"/>
        <end position="526"/>
    </location>
</feature>
<dbReference type="InterPro" id="IPR016047">
    <property type="entry name" value="M23ase_b-sheet_dom"/>
</dbReference>
<dbReference type="PANTHER" id="PTHR37813:SF1">
    <property type="entry name" value="FELS-2 PROPHAGE PROTEIN"/>
    <property type="match status" value="1"/>
</dbReference>
<dbReference type="Gene3D" id="1.20.120.20">
    <property type="entry name" value="Apolipoprotein"/>
    <property type="match status" value="1"/>
</dbReference>
<keyword evidence="3" id="KW-1133">Transmembrane helix</keyword>
<evidence type="ECO:0000313" key="6">
    <source>
        <dbReference type="EMBL" id="WEA46808.1"/>
    </source>
</evidence>
<dbReference type="Gene3D" id="2.70.70.10">
    <property type="entry name" value="Glucose Permease (Domain IIA)"/>
    <property type="match status" value="1"/>
</dbReference>
<keyword evidence="1" id="KW-0175">Coiled coil</keyword>
<dbReference type="InterPro" id="IPR023346">
    <property type="entry name" value="Lysozyme-like_dom_sf"/>
</dbReference>
<dbReference type="EMBL" id="CP118718">
    <property type="protein sequence ID" value="WEA46808.1"/>
    <property type="molecule type" value="Genomic_DNA"/>
</dbReference>
<feature type="region of interest" description="Disordered" evidence="2">
    <location>
        <begin position="62"/>
        <end position="133"/>
    </location>
</feature>
<feature type="transmembrane region" description="Helical" evidence="3">
    <location>
        <begin position="1211"/>
        <end position="1238"/>
    </location>
</feature>
<organism evidence="6 7">
    <name type="scientific">Priestia aryabhattai</name>
    <name type="common">Bacillus aryabhattai</name>
    <dbReference type="NCBI Taxonomy" id="412384"/>
    <lineage>
        <taxon>Bacteria</taxon>
        <taxon>Bacillati</taxon>
        <taxon>Bacillota</taxon>
        <taxon>Bacilli</taxon>
        <taxon>Bacillales</taxon>
        <taxon>Bacillaceae</taxon>
        <taxon>Priestia</taxon>
    </lineage>
</organism>
<accession>A0ABD7X2P6</accession>
<feature type="transmembrane region" description="Helical" evidence="3">
    <location>
        <begin position="1123"/>
        <end position="1143"/>
    </location>
</feature>
<dbReference type="CDD" id="cd12797">
    <property type="entry name" value="M23_peptidase"/>
    <property type="match status" value="1"/>
</dbReference>
<feature type="transmembrane region" description="Helical" evidence="3">
    <location>
        <begin position="887"/>
        <end position="909"/>
    </location>
</feature>
<reference evidence="6 7" key="1">
    <citation type="submission" date="2023-02" db="EMBL/GenBank/DDBJ databases">
        <title>Complete genome sequence of Priestia aryabhattai G5MAi6, a methanol-tolerant strain isolated from tap water in Hong Kong.</title>
        <authorList>
            <person name="Leung K.M."/>
            <person name="Lai G.K.K."/>
            <person name="Griffin S.D.J."/>
        </authorList>
    </citation>
    <scope>NUCLEOTIDE SEQUENCE [LARGE SCALE GENOMIC DNA]</scope>
    <source>
        <strain evidence="6 7">G5MAi6</strain>
    </source>
</reference>
<keyword evidence="3" id="KW-0812">Transmembrane</keyword>
<feature type="transmembrane region" description="Helical" evidence="3">
    <location>
        <begin position="1090"/>
        <end position="1117"/>
    </location>
</feature>
<feature type="compositionally biased region" description="Low complexity" evidence="2">
    <location>
        <begin position="64"/>
        <end position="75"/>
    </location>
</feature>
<feature type="transmembrane region" description="Helical" evidence="3">
    <location>
        <begin position="1277"/>
        <end position="1297"/>
    </location>
</feature>
<dbReference type="RefSeq" id="WP_275037502.1">
    <property type="nucleotide sequence ID" value="NZ_CP118718.1"/>
</dbReference>
<feature type="coiled-coil region" evidence="1">
    <location>
        <begin position="20"/>
        <end position="47"/>
    </location>
</feature>
<dbReference type="Proteomes" id="UP001220217">
    <property type="component" value="Chromosome"/>
</dbReference>
<keyword evidence="3" id="KW-0472">Membrane</keyword>
<dbReference type="InterPro" id="IPR011055">
    <property type="entry name" value="Dup_hybrid_motif"/>
</dbReference>
<evidence type="ECO:0000256" key="1">
    <source>
        <dbReference type="SAM" id="Coils"/>
    </source>
</evidence>
<evidence type="ECO:0000259" key="5">
    <source>
        <dbReference type="Pfam" id="PF01551"/>
    </source>
</evidence>
<feature type="domain" description="M23ase beta-sheet core" evidence="5">
    <location>
        <begin position="1817"/>
        <end position="1912"/>
    </location>
</feature>
<dbReference type="Gene3D" id="1.10.530.10">
    <property type="match status" value="1"/>
</dbReference>
<dbReference type="SUPFAM" id="SSF48371">
    <property type="entry name" value="ARM repeat"/>
    <property type="match status" value="1"/>
</dbReference>
<proteinExistence type="predicted"/>
<dbReference type="SUPFAM" id="SSF51261">
    <property type="entry name" value="Duplicated hybrid motif"/>
    <property type="match status" value="1"/>
</dbReference>
<feature type="transmembrane region" description="Helical" evidence="3">
    <location>
        <begin position="621"/>
        <end position="650"/>
    </location>
</feature>
<evidence type="ECO:0000313" key="7">
    <source>
        <dbReference type="Proteomes" id="UP001220217"/>
    </source>
</evidence>
<feature type="transmembrane region" description="Helical" evidence="3">
    <location>
        <begin position="1058"/>
        <end position="1078"/>
    </location>
</feature>
<evidence type="ECO:0000259" key="4">
    <source>
        <dbReference type="Pfam" id="PF01464"/>
    </source>
</evidence>
<dbReference type="PANTHER" id="PTHR37813">
    <property type="entry name" value="FELS-2 PROPHAGE PROTEIN"/>
    <property type="match status" value="1"/>
</dbReference>
<feature type="transmembrane region" description="Helical" evidence="3">
    <location>
        <begin position="699"/>
        <end position="722"/>
    </location>
</feature>
<feature type="compositionally biased region" description="Polar residues" evidence="2">
    <location>
        <begin position="2122"/>
        <end position="2133"/>
    </location>
</feature>
<feature type="transmembrane region" description="Helical" evidence="3">
    <location>
        <begin position="1179"/>
        <end position="1199"/>
    </location>
</feature>
<feature type="domain" description="Transglycosylase SLT" evidence="4">
    <location>
        <begin position="1956"/>
        <end position="2036"/>
    </location>
</feature>
<feature type="transmembrane region" description="Helical" evidence="3">
    <location>
        <begin position="586"/>
        <end position="609"/>
    </location>
</feature>
<dbReference type="Pfam" id="PF01464">
    <property type="entry name" value="SLT"/>
    <property type="match status" value="1"/>
</dbReference>
<dbReference type="InterPro" id="IPR008258">
    <property type="entry name" value="Transglycosylase_SLT_dom_1"/>
</dbReference>
<feature type="transmembrane region" description="Helical" evidence="3">
    <location>
        <begin position="552"/>
        <end position="574"/>
    </location>
</feature>
<sequence length="2176" mass="234682">MEDVRNLSVSIDLSADDSPIREVTDTMNEFKREAQTTAREIQNLGRTFSFYTQSATSEVQRMGQASRQYSQSAASDVQRMSGTVSRETRSASNDVQRMSREMQNNSRSTTQGFEEMGETFREQSDTIQSESQRMNNQYRNMTQSMAAEGRRMSTEHQKAMRRMIDESKAFTDYISRQSDVARKLSSTMGTSATNLAEEWSYMSVEMRQALISNHNNLMKHKRDLMDVEMNMFKLGNQMGNYTGTTGEFMDEIYKLGKEHKKVTDAMINANIAGRQSIIQQVAVMSAMSGQSEKISKNYDKFGNSLTRANKPLLNITSGLERMARQGSAAQIALEMLGPNAKMKDLQDMIGVITQGIMRQQSVLLAAGAAWVGFTAIVAHSAMGADVSDNLDAQAQAWTDYRNAVQKRTQEIMDTWGLFEKAQIEKTSPQKLLSNLQGQVKVMRDWSKNLSQLAAKGLDEGFISSLREMGPEAAGQIAALNKMSRPELDKYVGLWKEKHQLARKAAVTELEKLKQETQQKVKELQGELKPLGLAFEDFKGTWASALAPFVETWGQIAAVIVKIATAIGNFVNTLNSISPNITKMIGMFAYLTLTFTMLLSPLAIGIGYAGGVRAAFAALWPIIGPFVVGFASVAGSAMLLAGALVVVGVALQDTWKHSETFRGIITGAFNGVSSVLKPVADLAKSVVSAIAGWEFLSPVILGLAAAFATLKIIAVTTAAIELFTNAQKMAAIQTKIMTVLTKAWTVAQRALNLSLLANPYIAIAAAIVGIGVALVLAYDRSEKFRNVVNNTWLVVKNAVLTAVSVIANVTSTMWNKALESTEGFRANVVKVISELGPAIAQGFQNAVQQAGSFFATIGGNIAGLFGQGLKDKASGAIHGFIDQLKTGFSSAGGIVSLLAPTITAIGLSFLGVSGPIGLAIAAVVGFIGYLYRLSKTNEDVRNTLISIWSGFQNVLSSIFGALKPIFDVFVQSFKETAQALGPEFQKTGSIISQSLSSLKPTFIELGQVFKELGKAYVQVLSQLAPLAGQLFKTISTVIATIIPLLGQFIKAWFEVQSSILKVVLSVAMTVLPMLVKAVGQIFPMILKIIQTVLPIVIGLLTSLIPVVIKIAQMIIPLILQAVQLVFPLVLKIVQSVLPVVITLIQTLVPIILKLATTIIPLILSAVQLVFPLILGIIQSVIPIVVGLLKLVTGIITTVLIPAIKIILKIVQMVFPVVVSVIQNALNIVINVLKFFVALFTGNWSGMWSAVLGILKSIWNIIASVLKLALDLIVSVLKAAWSVVSSVTTTIFTAIWNFLKSIFLSIYSYIAGKASEVLTALRSAWTTAQSVTSTVFNAVWNFLKSIFLWIYNELSMRATAVLTALRSAWITVQNVTTTVFNAVWSFLKSVFLWIYNEIAAKASAVLSALRTAWNTVSSVTTSVFNAIWNFLKSVFLWIYNEIARRVSIIVSTIRSSWTTVSSVTSSIFNAVWSFLRNLWLTIFNGIAGFVSNIVGKIRSGWTTARDKTVEIFNNMKNHITTTFNNIVDGAKALPGKIGQGIKSMASKAMDGVKSLGNTLAGGLESIVNKITQDGINNGVLKKLGVKDNLIPKLTIPRFAHGTSGHAGGLAVLGDGRGSNAGPELFRTPDGRMGLSPATDTLMNLPKGTQVLSATNTRKVMPNLPFYEKGNTGISDFVSSTANLVKNKAGEAIDAGKGAASSVANKTKDVAGKAKDFAFDVWDYASDPSKLMNKVFDSLNLKLPNISGFFGQLASSSVKKVKDGAIQFVSNKMNEYMSMFGGDGASGTGIGSYYLGSPFRITTRFTPGGNKNDKVHKGGVHHGLDLAAPQGTPIKSLTDGIVKQVLIGSSTAGNGVRIQSGSDLLSYIHMMSAPSVKQGQHVKEGQLLGRVGSTGFSTGPHLDLKIKRNGAYINPLSYLQGKAGGGGGGSYGAAPSGNLAQWISAGMARAGVSGDAWRTGLNWIIQKESSGNPRAVGAPTSDGTAKGLMQLKHFNYQGDPFNPANNIYWGIKYIQGRYKGIGGAMKWWRSHNWYKDGTGIGGHSGGSAVLGDGGVNEPFMLPNGQLGLSPNIPTLFPDLPKGTMVWSSLKDFFKQYNPFPKPKGKGDEGTDGGPSSSDSPPVNEFNDTPSISSSQKSLVYSPTITIQVTGKDDVQDVEAKFKQMLDEHYKKIEELLLDD</sequence>
<feature type="transmembrane region" description="Helical" evidence="3">
    <location>
        <begin position="1029"/>
        <end position="1052"/>
    </location>
</feature>
<protein>
    <submittedName>
        <fullName evidence="6">Peptidoglycan DD-metalloendopeptidase family protein</fullName>
    </submittedName>
</protein>
<feature type="region of interest" description="Disordered" evidence="2">
    <location>
        <begin position="2097"/>
        <end position="2133"/>
    </location>
</feature>
<dbReference type="SUPFAM" id="SSF53955">
    <property type="entry name" value="Lysozyme-like"/>
    <property type="match status" value="1"/>
</dbReference>
<feature type="compositionally biased region" description="Polar residues" evidence="2">
    <location>
        <begin position="78"/>
        <end position="112"/>
    </location>
</feature>
<evidence type="ECO:0000256" key="2">
    <source>
        <dbReference type="SAM" id="MobiDB-lite"/>
    </source>
</evidence>